<evidence type="ECO:0000256" key="1">
    <source>
        <dbReference type="SAM" id="Phobius"/>
    </source>
</evidence>
<gene>
    <name evidence="2" type="ORF">COT78_01745</name>
</gene>
<dbReference type="Proteomes" id="UP000231382">
    <property type="component" value="Unassembled WGS sequence"/>
</dbReference>
<dbReference type="EMBL" id="PEZW01000011">
    <property type="protein sequence ID" value="PIS07805.1"/>
    <property type="molecule type" value="Genomic_DNA"/>
</dbReference>
<keyword evidence="1" id="KW-0472">Membrane</keyword>
<organism evidence="2 3">
    <name type="scientific">Candidatus Berkelbacteria bacterium CG10_big_fil_rev_8_21_14_0_10_43_13</name>
    <dbReference type="NCBI Taxonomy" id="1974514"/>
    <lineage>
        <taxon>Bacteria</taxon>
        <taxon>Candidatus Berkelbacteria</taxon>
    </lineage>
</organism>
<protein>
    <submittedName>
        <fullName evidence="2">Uncharacterized protein</fullName>
    </submittedName>
</protein>
<comment type="caution">
    <text evidence="2">The sequence shown here is derived from an EMBL/GenBank/DDBJ whole genome shotgun (WGS) entry which is preliminary data.</text>
</comment>
<proteinExistence type="predicted"/>
<keyword evidence="1" id="KW-0812">Transmembrane</keyword>
<dbReference type="AlphaFoldDB" id="A0A2H0W6T7"/>
<name>A0A2H0W6T7_9BACT</name>
<feature type="transmembrane region" description="Helical" evidence="1">
    <location>
        <begin position="46"/>
        <end position="63"/>
    </location>
</feature>
<reference evidence="3" key="1">
    <citation type="submission" date="2017-09" db="EMBL/GenBank/DDBJ databases">
        <title>Depth-based differentiation of microbial function through sediment-hosted aquifers and enrichment of novel symbionts in the deep terrestrial subsurface.</title>
        <authorList>
            <person name="Probst A.J."/>
            <person name="Ladd B."/>
            <person name="Jarett J.K."/>
            <person name="Geller-Mcgrath D.E."/>
            <person name="Sieber C.M.K."/>
            <person name="Emerson J.B."/>
            <person name="Anantharaman K."/>
            <person name="Thomas B.C."/>
            <person name="Malmstrom R."/>
            <person name="Stieglmeier M."/>
            <person name="Klingl A."/>
            <person name="Woyke T."/>
            <person name="Ryan C.M."/>
            <person name="Banfield J.F."/>
        </authorList>
    </citation>
    <scope>NUCLEOTIDE SEQUENCE [LARGE SCALE GENOMIC DNA]</scope>
</reference>
<evidence type="ECO:0000313" key="3">
    <source>
        <dbReference type="Proteomes" id="UP000231382"/>
    </source>
</evidence>
<evidence type="ECO:0000313" key="2">
    <source>
        <dbReference type="EMBL" id="PIS07805.1"/>
    </source>
</evidence>
<keyword evidence="1" id="KW-1133">Transmembrane helix</keyword>
<sequence>MLAQLCRNCHQINWRQLLTRTTEGLVAVLVVDVITTWIVWSISKSTTLSAAVGGFAAGVMLTFSTTKKH</sequence>
<feature type="transmembrane region" description="Helical" evidence="1">
    <location>
        <begin position="21"/>
        <end position="40"/>
    </location>
</feature>
<accession>A0A2H0W6T7</accession>